<evidence type="ECO:0000313" key="2">
    <source>
        <dbReference type="Proteomes" id="UP000321287"/>
    </source>
</evidence>
<dbReference type="Proteomes" id="UP000321287">
    <property type="component" value="Unassembled WGS sequence"/>
</dbReference>
<sequence>MFGRLLLGGAAIFVSTLCGHAEAQEFRVTASQGNWTAAEHTASDGLTVDVCVAGSRDRGFLLRADKDYIELRSANGSWSMTVGDTGEMTVIAGDFSQSFQMTAENDQVLATDVTAADMGGMLDALSKEKSITLSYGKKTLRKLSLAGSTKAFNSFRACVTSHGFGNLGKAAGPEGSPF</sequence>
<proteinExistence type="predicted"/>
<organism evidence="1 2">
    <name type="scientific">Asaia bogorensis NBRC 16594</name>
    <dbReference type="NCBI Taxonomy" id="1231624"/>
    <lineage>
        <taxon>Bacteria</taxon>
        <taxon>Pseudomonadati</taxon>
        <taxon>Pseudomonadota</taxon>
        <taxon>Alphaproteobacteria</taxon>
        <taxon>Acetobacterales</taxon>
        <taxon>Acetobacteraceae</taxon>
        <taxon>Asaia</taxon>
    </lineage>
</organism>
<protein>
    <submittedName>
        <fullName evidence="1">Uncharacterized protein</fullName>
    </submittedName>
</protein>
<accession>A0AAN4R3Z8</accession>
<keyword evidence="2" id="KW-1185">Reference proteome</keyword>
<gene>
    <name evidence="1" type="ORF">ABO01nite_23370</name>
</gene>
<name>A0AAN4R3Z8_9PROT</name>
<dbReference type="AlphaFoldDB" id="A0AAN4R3Z8"/>
<dbReference type="KEGG" id="abg:Asbog_01554"/>
<reference evidence="1 2" key="1">
    <citation type="submission" date="2019-07" db="EMBL/GenBank/DDBJ databases">
        <title>Whole genome shotgun sequence of Asaia bogorensis NBRC 16594.</title>
        <authorList>
            <person name="Hosoyama A."/>
            <person name="Uohara A."/>
            <person name="Ohji S."/>
            <person name="Ichikawa N."/>
        </authorList>
    </citation>
    <scope>NUCLEOTIDE SEQUENCE [LARGE SCALE GENOMIC DNA]</scope>
    <source>
        <strain evidence="1 2">NBRC 16594</strain>
    </source>
</reference>
<comment type="caution">
    <text evidence="1">The sequence shown here is derived from an EMBL/GenBank/DDBJ whole genome shotgun (WGS) entry which is preliminary data.</text>
</comment>
<evidence type="ECO:0000313" key="1">
    <source>
        <dbReference type="EMBL" id="GEL54330.1"/>
    </source>
</evidence>
<dbReference type="EMBL" id="BJVS01000007">
    <property type="protein sequence ID" value="GEL54330.1"/>
    <property type="molecule type" value="Genomic_DNA"/>
</dbReference>